<accession>A0A284RSW0</accession>
<evidence type="ECO:0000313" key="3">
    <source>
        <dbReference type="Proteomes" id="UP000219338"/>
    </source>
</evidence>
<proteinExistence type="predicted"/>
<evidence type="ECO:0000256" key="1">
    <source>
        <dbReference type="SAM" id="MobiDB-lite"/>
    </source>
</evidence>
<reference evidence="3" key="1">
    <citation type="journal article" date="2017" name="Nat. Ecol. Evol.">
        <title>Genome expansion and lineage-specific genetic innovations in the forest pathogenic fungi Armillaria.</title>
        <authorList>
            <person name="Sipos G."/>
            <person name="Prasanna A.N."/>
            <person name="Walter M.C."/>
            <person name="O'Connor E."/>
            <person name="Balint B."/>
            <person name="Krizsan K."/>
            <person name="Kiss B."/>
            <person name="Hess J."/>
            <person name="Varga T."/>
            <person name="Slot J."/>
            <person name="Riley R."/>
            <person name="Boka B."/>
            <person name="Rigling D."/>
            <person name="Barry K."/>
            <person name="Lee J."/>
            <person name="Mihaltcheva S."/>
            <person name="LaButti K."/>
            <person name="Lipzen A."/>
            <person name="Waldron R."/>
            <person name="Moloney N.M."/>
            <person name="Sperisen C."/>
            <person name="Kredics L."/>
            <person name="Vagvoelgyi C."/>
            <person name="Patrignani A."/>
            <person name="Fitzpatrick D."/>
            <person name="Nagy I."/>
            <person name="Doyle S."/>
            <person name="Anderson J.B."/>
            <person name="Grigoriev I.V."/>
            <person name="Gueldener U."/>
            <person name="Muensterkoetter M."/>
            <person name="Nagy L.G."/>
        </authorList>
    </citation>
    <scope>NUCLEOTIDE SEQUENCE [LARGE SCALE GENOMIC DNA]</scope>
    <source>
        <strain evidence="3">C18/9</strain>
    </source>
</reference>
<dbReference type="OrthoDB" id="3015014at2759"/>
<dbReference type="STRING" id="47428.A0A284RSW0"/>
<feature type="compositionally biased region" description="Acidic residues" evidence="1">
    <location>
        <begin position="634"/>
        <end position="656"/>
    </location>
</feature>
<protein>
    <recommendedName>
        <fullName evidence="4">F-box domain-containing protein</fullName>
    </recommendedName>
</protein>
<dbReference type="Proteomes" id="UP000219338">
    <property type="component" value="Unassembled WGS sequence"/>
</dbReference>
<organism evidence="2 3">
    <name type="scientific">Armillaria ostoyae</name>
    <name type="common">Armillaria root rot fungus</name>
    <dbReference type="NCBI Taxonomy" id="47428"/>
    <lineage>
        <taxon>Eukaryota</taxon>
        <taxon>Fungi</taxon>
        <taxon>Dikarya</taxon>
        <taxon>Basidiomycota</taxon>
        <taxon>Agaricomycotina</taxon>
        <taxon>Agaricomycetes</taxon>
        <taxon>Agaricomycetidae</taxon>
        <taxon>Agaricales</taxon>
        <taxon>Marasmiineae</taxon>
        <taxon>Physalacriaceae</taxon>
        <taxon>Armillaria</taxon>
    </lineage>
</organism>
<keyword evidence="3" id="KW-1185">Reference proteome</keyword>
<dbReference type="EMBL" id="FUEG01000015">
    <property type="protein sequence ID" value="SJL11842.1"/>
    <property type="molecule type" value="Genomic_DNA"/>
</dbReference>
<gene>
    <name evidence="2" type="ORF">ARMOST_15253</name>
</gene>
<sequence>MERVTRLKETEIKIQGKSVKRLETLGNSLVKARSLLDDYKQDLQPVVDTKTGAIRNTSVGKPGMLNRNLAEYANYHYKIWQQRMAIDFLREELMLSESRHHGREYEGHSMQRFRYWEEEGDEVDLTIEGSETDTVETPHSPRRMNSDLRGTVIDHPDVDELLARVEDDGTPFGERSLAEQWGAVELPASTDSEITSTTFSLISSDFPVQNFRPMVNVGVQTDLSISDGRRHPLTSFPRFPLLTRRLSRSTGDRNENSAVDLEGNENIIQISAPVLRGIPVTSGINRLSLENLLRAFHFADAADLECRLCRDVIPEVSYPIPIILSQVCQLWCGLSISTPSLWTNVVVDDRTPLYSESEREVRLFPLVDCFISLSKPQPLYITILLSGTPENPSTFSTSHANMLGNILFHNSKRVKRLTMRGLSWELQYAVMIKLAGTPMPVLETFNCDHGSGRNAEPPVYYIPNGNEDDSLPLFTSHVPLPSMFPLLRDVCLTSTPVVWKHFNVVNLTTLVLAFLPDLPGIHDFRPSYAAIHQVLHHSRRTLHSLTLAGILICQQPLREARFRLRKPFPLSTLEDLHLAYEDPLEVRNFLVGIAFPELKRLDLVSLDRTKEAAGMLEVARGLPSYDSAAQPGDQLEDDSSSEESDEDNEDGDEGDESFELSFTISVSSQVFFDESVCSELTVQFFDKLKALRTFDVSEPDSATIGFFNQAIPDSMRPVLPQLAAIRIAFVDNEFSDTISTFLTARAAKLDSDSYNRPSLLTKMVINGPQHSISQLSGLISNLTIDRLGVNALVVEENEQSVESGTPRTYRYTFSL</sequence>
<name>A0A284RSW0_ARMOS</name>
<dbReference type="AlphaFoldDB" id="A0A284RSW0"/>
<feature type="region of interest" description="Disordered" evidence="1">
    <location>
        <begin position="624"/>
        <end position="656"/>
    </location>
</feature>
<evidence type="ECO:0000313" key="2">
    <source>
        <dbReference type="EMBL" id="SJL11842.1"/>
    </source>
</evidence>
<evidence type="ECO:0008006" key="4">
    <source>
        <dbReference type="Google" id="ProtNLM"/>
    </source>
</evidence>